<dbReference type="OrthoDB" id="416130at2759"/>
<proteinExistence type="inferred from homology"/>
<keyword evidence="2" id="KW-0597">Phosphoprotein</keyword>
<dbReference type="CDD" id="cd00833">
    <property type="entry name" value="PKS"/>
    <property type="match status" value="1"/>
</dbReference>
<evidence type="ECO:0000256" key="2">
    <source>
        <dbReference type="ARBA" id="ARBA00022553"/>
    </source>
</evidence>
<dbReference type="EMBL" id="HBIW01016249">
    <property type="protein sequence ID" value="CAE0698581.1"/>
    <property type="molecule type" value="Transcribed_RNA"/>
</dbReference>
<feature type="domain" description="Ketosynthase family 3 (KS3)" evidence="5">
    <location>
        <begin position="1"/>
        <end position="375"/>
    </location>
</feature>
<dbReference type="GO" id="GO:0006633">
    <property type="term" value="P:fatty acid biosynthetic process"/>
    <property type="evidence" value="ECO:0007669"/>
    <property type="project" value="InterPro"/>
</dbReference>
<dbReference type="EMBL" id="CAKKNE010000002">
    <property type="protein sequence ID" value="CAH0367054.1"/>
    <property type="molecule type" value="Genomic_DNA"/>
</dbReference>
<dbReference type="InterPro" id="IPR018201">
    <property type="entry name" value="Ketoacyl_synth_AS"/>
</dbReference>
<dbReference type="PANTHER" id="PTHR43775:SF37">
    <property type="entry name" value="SI:DKEY-61P9.11"/>
    <property type="match status" value="1"/>
</dbReference>
<dbReference type="PANTHER" id="PTHR43775">
    <property type="entry name" value="FATTY ACID SYNTHASE"/>
    <property type="match status" value="1"/>
</dbReference>
<dbReference type="SMART" id="SM00825">
    <property type="entry name" value="PKS_KS"/>
    <property type="match status" value="1"/>
</dbReference>
<organism evidence="8">
    <name type="scientific">Pelagomonas calceolata</name>
    <dbReference type="NCBI Taxonomy" id="35677"/>
    <lineage>
        <taxon>Eukaryota</taxon>
        <taxon>Sar</taxon>
        <taxon>Stramenopiles</taxon>
        <taxon>Ochrophyta</taxon>
        <taxon>Pelagophyceae</taxon>
        <taxon>Pelagomonadales</taxon>
        <taxon>Pelagomonadaceae</taxon>
        <taxon>Pelagomonas</taxon>
    </lineage>
</organism>
<evidence type="ECO:0000313" key="7">
    <source>
        <dbReference type="EMBL" id="CAE0698578.1"/>
    </source>
</evidence>
<evidence type="ECO:0000256" key="1">
    <source>
        <dbReference type="ARBA" id="ARBA00022450"/>
    </source>
</evidence>
<dbReference type="GO" id="GO:0004315">
    <property type="term" value="F:3-oxoacyl-[acyl-carrier-protein] synthase activity"/>
    <property type="evidence" value="ECO:0007669"/>
    <property type="project" value="InterPro"/>
</dbReference>
<keyword evidence="1" id="KW-0596">Phosphopantetheine</keyword>
<evidence type="ECO:0000256" key="3">
    <source>
        <dbReference type="ARBA" id="ARBA00022679"/>
    </source>
</evidence>
<dbReference type="InterPro" id="IPR014031">
    <property type="entry name" value="Ketoacyl_synth_C"/>
</dbReference>
<dbReference type="Gene3D" id="3.40.47.10">
    <property type="match status" value="1"/>
</dbReference>
<evidence type="ECO:0000313" key="11">
    <source>
        <dbReference type="Proteomes" id="UP000789595"/>
    </source>
</evidence>
<dbReference type="SUPFAM" id="SSF53901">
    <property type="entry name" value="Thiolase-like"/>
    <property type="match status" value="1"/>
</dbReference>
<evidence type="ECO:0000256" key="4">
    <source>
        <dbReference type="RuleBase" id="RU003694"/>
    </source>
</evidence>
<sequence>MDAIDTRRFSADARSRARYGSFLQSDFSMFDNTMFRISPAEARPLEPQQRMLLEVGYEALHRQGQNRSTLVDSDTGVFTGMMQMDAQQFIPSVPGPYDLTGITYSAAGARLSYVFAMRGPCMVFDTACSSSLIAIHVARRSMYHKECPLALAIAPNAMLHPVDHVGRAVIAMTSVRGRCHTFDSRADGYLRGEGCGAVVLDSARRTGEDAYEVSCPGSSARHNGQSATFTALNGLSQQLLIKAALGDASTTIGSVMEAHGTGTPLGDPIEISAISAIVKKSGHKSCSVCGIKGNVGHTESTAGVANVIEVIGLLRIGETALNVQLRTLNPQVRQVRAEVLHPSVDSNATYRGKTQTGGASSFGWSGIIAHGVFQYERFVEVSSEERCFANASLYRNC</sequence>
<dbReference type="EMBL" id="HBIW01016247">
    <property type="protein sequence ID" value="CAE0698579.1"/>
    <property type="molecule type" value="Transcribed_RNA"/>
</dbReference>
<dbReference type="PROSITE" id="PS52004">
    <property type="entry name" value="KS3_2"/>
    <property type="match status" value="1"/>
</dbReference>
<keyword evidence="11" id="KW-1185">Reference proteome</keyword>
<name>A0A6S8VSN3_9STRA</name>
<evidence type="ECO:0000259" key="5">
    <source>
        <dbReference type="PROSITE" id="PS52004"/>
    </source>
</evidence>
<evidence type="ECO:0000313" key="6">
    <source>
        <dbReference type="EMBL" id="CAE0698572.1"/>
    </source>
</evidence>
<keyword evidence="3 4" id="KW-0808">Transferase</keyword>
<reference evidence="10" key="2">
    <citation type="submission" date="2021-11" db="EMBL/GenBank/DDBJ databases">
        <authorList>
            <consortium name="Genoscope - CEA"/>
            <person name="William W."/>
        </authorList>
    </citation>
    <scope>NUCLEOTIDE SEQUENCE</scope>
</reference>
<gene>
    <name evidence="6" type="ORF">PCAL00307_LOCUS14008</name>
    <name evidence="7" type="ORF">PCAL00307_LOCUS14014</name>
    <name evidence="8" type="ORF">PCAL00307_LOCUS14015</name>
    <name evidence="9" type="ORF">PCAL00307_LOCUS14017</name>
    <name evidence="10" type="ORF">PECAL_2P00510</name>
</gene>
<dbReference type="InterPro" id="IPR020841">
    <property type="entry name" value="PKS_Beta-ketoAc_synthase_dom"/>
</dbReference>
<dbReference type="GO" id="GO:0004312">
    <property type="term" value="F:fatty acid synthase activity"/>
    <property type="evidence" value="ECO:0007669"/>
    <property type="project" value="TreeGrafter"/>
</dbReference>
<dbReference type="EMBL" id="HBIW01016240">
    <property type="protein sequence ID" value="CAE0698572.1"/>
    <property type="molecule type" value="Transcribed_RNA"/>
</dbReference>
<dbReference type="InterPro" id="IPR016039">
    <property type="entry name" value="Thiolase-like"/>
</dbReference>
<dbReference type="PROSITE" id="PS00606">
    <property type="entry name" value="KS3_1"/>
    <property type="match status" value="1"/>
</dbReference>
<dbReference type="AlphaFoldDB" id="A0A6S8VSN3"/>
<dbReference type="EMBL" id="HBIW01016246">
    <property type="protein sequence ID" value="CAE0698578.1"/>
    <property type="molecule type" value="Transcribed_RNA"/>
</dbReference>
<evidence type="ECO:0000313" key="8">
    <source>
        <dbReference type="EMBL" id="CAE0698579.1"/>
    </source>
</evidence>
<evidence type="ECO:0000313" key="10">
    <source>
        <dbReference type="EMBL" id="CAH0367054.1"/>
    </source>
</evidence>
<dbReference type="Pfam" id="PF02801">
    <property type="entry name" value="Ketoacyl-synt_C"/>
    <property type="match status" value="1"/>
</dbReference>
<dbReference type="Proteomes" id="UP000789595">
    <property type="component" value="Unassembled WGS sequence"/>
</dbReference>
<dbReference type="InterPro" id="IPR014030">
    <property type="entry name" value="Ketoacyl_synth_N"/>
</dbReference>
<comment type="similarity">
    <text evidence="4">Belongs to the thiolase-like superfamily. Beta-ketoacyl-ACP synthases family.</text>
</comment>
<dbReference type="InterPro" id="IPR050091">
    <property type="entry name" value="PKS_NRPS_Biosynth_Enz"/>
</dbReference>
<protein>
    <recommendedName>
        <fullName evidence="5">Ketosynthase family 3 (KS3) domain-containing protein</fullName>
    </recommendedName>
</protein>
<accession>A0A6S8VSN3</accession>
<reference evidence="8" key="1">
    <citation type="submission" date="2021-01" db="EMBL/GenBank/DDBJ databases">
        <authorList>
            <person name="Corre E."/>
            <person name="Pelletier E."/>
            <person name="Niang G."/>
            <person name="Scheremetjew M."/>
            <person name="Finn R."/>
            <person name="Kale V."/>
            <person name="Holt S."/>
            <person name="Cochrane G."/>
            <person name="Meng A."/>
            <person name="Brown T."/>
            <person name="Cohen L."/>
        </authorList>
    </citation>
    <scope>NUCLEOTIDE SEQUENCE</scope>
    <source>
        <strain evidence="8">CCMP1756</strain>
    </source>
</reference>
<dbReference type="Pfam" id="PF00109">
    <property type="entry name" value="ketoacyl-synt"/>
    <property type="match status" value="1"/>
</dbReference>
<evidence type="ECO:0000313" key="9">
    <source>
        <dbReference type="EMBL" id="CAE0698581.1"/>
    </source>
</evidence>